<evidence type="ECO:0000259" key="1">
    <source>
        <dbReference type="Pfam" id="PF08818"/>
    </source>
</evidence>
<dbReference type="AlphaFoldDB" id="A0A934UL11"/>
<feature type="domain" description="YdhG-like" evidence="1">
    <location>
        <begin position="29"/>
        <end position="131"/>
    </location>
</feature>
<organism evidence="2 3">
    <name type="scientific">Flavobacterium agrisoli</name>
    <dbReference type="NCBI Taxonomy" id="2793066"/>
    <lineage>
        <taxon>Bacteria</taxon>
        <taxon>Pseudomonadati</taxon>
        <taxon>Bacteroidota</taxon>
        <taxon>Flavobacteriia</taxon>
        <taxon>Flavobacteriales</taxon>
        <taxon>Flavobacteriaceae</taxon>
        <taxon>Flavobacterium</taxon>
    </lineage>
</organism>
<dbReference type="EMBL" id="JAEHFV010000008">
    <property type="protein sequence ID" value="MBK0371133.1"/>
    <property type="molecule type" value="Genomic_DNA"/>
</dbReference>
<dbReference type="Pfam" id="PF08818">
    <property type="entry name" value="DUF1801"/>
    <property type="match status" value="1"/>
</dbReference>
<dbReference type="InterPro" id="IPR014922">
    <property type="entry name" value="YdhG-like"/>
</dbReference>
<dbReference type="SUPFAM" id="SSF159888">
    <property type="entry name" value="YdhG-like"/>
    <property type="match status" value="1"/>
</dbReference>
<proteinExistence type="predicted"/>
<comment type="caution">
    <text evidence="2">The sequence shown here is derived from an EMBL/GenBank/DDBJ whole genome shotgun (WGS) entry which is preliminary data.</text>
</comment>
<evidence type="ECO:0000313" key="3">
    <source>
        <dbReference type="Proteomes" id="UP000609172"/>
    </source>
</evidence>
<keyword evidence="3" id="KW-1185">Reference proteome</keyword>
<accession>A0A934UL11</accession>
<sequence length="142" mass="16281">MTKDKTANGKENIQTWIDSLKPEHSLIAIRVDGLIRTHYPDIICHTKWHKPSQPLGIPFYGLPNKGWMFALWSFKNHFSVGFIAGTLLNPEPAVTKMSGPWNKNTEYKGRRIDIKDLSDCNESLLDSWFIQAKDLPGWSKIE</sequence>
<dbReference type="Proteomes" id="UP000609172">
    <property type="component" value="Unassembled WGS sequence"/>
</dbReference>
<protein>
    <submittedName>
        <fullName evidence="2">DUF1801 domain-containing protein</fullName>
    </submittedName>
</protein>
<reference evidence="2" key="1">
    <citation type="submission" date="2020-12" db="EMBL/GenBank/DDBJ databases">
        <title>Bacterial novel species Flavobacterium sp. SE-1-e isolated from soil.</title>
        <authorList>
            <person name="Jung H.-Y."/>
        </authorList>
    </citation>
    <scope>NUCLEOTIDE SEQUENCE</scope>
    <source>
        <strain evidence="2">SE-1-e</strain>
    </source>
</reference>
<dbReference type="RefSeq" id="WP_200107250.1">
    <property type="nucleotide sequence ID" value="NZ_JAEHFV010000008.1"/>
</dbReference>
<evidence type="ECO:0000313" key="2">
    <source>
        <dbReference type="EMBL" id="MBK0371133.1"/>
    </source>
</evidence>
<gene>
    <name evidence="2" type="ORF">I5M07_14955</name>
</gene>
<name>A0A934UL11_9FLAO</name>